<organism evidence="1 2">
    <name type="scientific">Desulfacinum infernum DSM 9756</name>
    <dbReference type="NCBI Taxonomy" id="1121391"/>
    <lineage>
        <taxon>Bacteria</taxon>
        <taxon>Pseudomonadati</taxon>
        <taxon>Thermodesulfobacteriota</taxon>
        <taxon>Syntrophobacteria</taxon>
        <taxon>Syntrophobacterales</taxon>
        <taxon>Syntrophobacteraceae</taxon>
        <taxon>Desulfacinum</taxon>
    </lineage>
</organism>
<evidence type="ECO:0000313" key="2">
    <source>
        <dbReference type="Proteomes" id="UP000184076"/>
    </source>
</evidence>
<protein>
    <submittedName>
        <fullName evidence="1">Uncharacterized protein</fullName>
    </submittedName>
</protein>
<proteinExistence type="predicted"/>
<dbReference type="RefSeq" id="WP_073042250.1">
    <property type="nucleotide sequence ID" value="NZ_FQVB01000068.1"/>
</dbReference>
<accession>A0A1M5J724</accession>
<reference evidence="2" key="1">
    <citation type="submission" date="2016-11" db="EMBL/GenBank/DDBJ databases">
        <authorList>
            <person name="Varghese N."/>
            <person name="Submissions S."/>
        </authorList>
    </citation>
    <scope>NUCLEOTIDE SEQUENCE [LARGE SCALE GENOMIC DNA]</scope>
    <source>
        <strain evidence="2">DSM 9756</strain>
    </source>
</reference>
<sequence>MARSFSLVDQKLAEADFFLKKLKEAGFDFFATRCYASAFTTAARSVTYAIQAVMKPVPGFKDWYTQRQKELQADPTARFFHLLRTISHHVGDNLVSGGSGGPNQPTRYWFMPTKDLPEVPQEDVVTACEQYMVMLVDLVYRCYTDFGPEINSHQHYTAEHFAKLGKTIEDAEEELFGVRGWTEVPGYSEDYRWQAIRDSLVGCEIDHLFMEYIGKEAPRPAGPDQTNVPIQCD</sequence>
<evidence type="ECO:0000313" key="1">
    <source>
        <dbReference type="EMBL" id="SHG36342.1"/>
    </source>
</evidence>
<dbReference type="Proteomes" id="UP000184076">
    <property type="component" value="Unassembled WGS sequence"/>
</dbReference>
<keyword evidence="2" id="KW-1185">Reference proteome</keyword>
<dbReference type="OrthoDB" id="7066515at2"/>
<name>A0A1M5J724_9BACT</name>
<dbReference type="EMBL" id="FQVB01000068">
    <property type="protein sequence ID" value="SHG36342.1"/>
    <property type="molecule type" value="Genomic_DNA"/>
</dbReference>
<dbReference type="AlphaFoldDB" id="A0A1M5J724"/>
<gene>
    <name evidence="1" type="ORF">SAMN02745206_03743</name>
</gene>